<evidence type="ECO:0000256" key="29">
    <source>
        <dbReference type="ARBA" id="ARBA00023242"/>
    </source>
</evidence>
<evidence type="ECO:0000256" key="20">
    <source>
        <dbReference type="ARBA" id="ARBA00022843"/>
    </source>
</evidence>
<dbReference type="Gene3D" id="1.20.58.1060">
    <property type="match status" value="1"/>
</dbReference>
<dbReference type="Pfam" id="PF21020">
    <property type="entry name" value="Spectrin_4"/>
    <property type="match status" value="1"/>
</dbReference>
<dbReference type="Proteomes" id="UP000515131">
    <property type="component" value="Unplaced"/>
</dbReference>
<feature type="domain" description="SH3" evidence="44">
    <location>
        <begin position="1066"/>
        <end position="1123"/>
    </location>
</feature>
<feature type="region of interest" description="Disordered" evidence="43">
    <location>
        <begin position="1642"/>
        <end position="1661"/>
    </location>
</feature>
<feature type="region of interest" description="Disordered" evidence="43">
    <location>
        <begin position="5447"/>
        <end position="5497"/>
    </location>
</feature>
<dbReference type="Pfam" id="PF13499">
    <property type="entry name" value="EF-hand_7"/>
    <property type="match status" value="1"/>
</dbReference>
<dbReference type="InterPro" id="IPR002048">
    <property type="entry name" value="EF_hand_dom"/>
</dbReference>
<dbReference type="PROSITE" id="PS50002">
    <property type="entry name" value="SH3"/>
    <property type="match status" value="1"/>
</dbReference>
<comment type="function">
    <text evidence="32">Cytoskeletal linker protein. Acts as an integrator of intermediate filaments, actin and microtubule cytoskeleton networks. Required for anchoring either intermediate filaments to the actin cytoskeleton in neural and muscle cells or keratin-containing intermediate filaments to hemidesmosomes in epithelial cells. The proteins may self-aggregate to form filaments or a two-dimensional mesh. Regulates the organization and stability of the microtubule network of sensory neurons to allow axonal transport. Mediates docking of the dynein/dynactin motor complex to vesicle cargos for retrograde axonal transport through its interaction with TMEM108 and DCTN1.</text>
</comment>
<dbReference type="FunFam" id="1.20.58.60:FF:000114">
    <property type="entry name" value="dystonin isoform X1"/>
    <property type="match status" value="1"/>
</dbReference>
<keyword evidence="21" id="KW-0130">Cell adhesion</keyword>
<evidence type="ECO:0000259" key="47">
    <source>
        <dbReference type="PROSITE" id="PS51460"/>
    </source>
</evidence>
<evidence type="ECO:0000259" key="45">
    <source>
        <dbReference type="PROSITE" id="PS50021"/>
    </source>
</evidence>
<dbReference type="Pfam" id="PF18373">
    <property type="entry name" value="Spectrin_2"/>
    <property type="match status" value="1"/>
</dbReference>
<dbReference type="FunFam" id="1.20.58.60:FF:000052">
    <property type="entry name" value="dystonin isoform X2"/>
    <property type="match status" value="1"/>
</dbReference>
<protein>
    <recommendedName>
        <fullName evidence="37">Dystonin</fullName>
    </recommendedName>
    <alternativeName>
        <fullName evidence="39">Bullous pemphigoid antigen 1</fullName>
    </alternativeName>
    <alternativeName>
        <fullName evidence="38">Dystonia musculorum protein</fullName>
    </alternativeName>
    <alternativeName>
        <fullName evidence="40">Hemidesmosomal plaque protein</fullName>
    </alternativeName>
</protein>
<evidence type="ECO:0000259" key="44">
    <source>
        <dbReference type="PROSITE" id="PS50002"/>
    </source>
</evidence>
<comment type="function">
    <text evidence="33">Plays a structural role in the assembly of hemidesmosomes of epithelial cells; anchors keratin-containing intermediate filaments to the inner plaque of hemidesmosomes. Required for the regulation of keratinocyte polarity and motility; mediates integrin ITGB4 regulation of RAC1 activity.</text>
</comment>
<feature type="compositionally biased region" description="Low complexity" evidence="43">
    <location>
        <begin position="5459"/>
        <end position="5468"/>
    </location>
</feature>
<dbReference type="FunFam" id="1.10.418.10:FF:000002">
    <property type="entry name" value="Microtubule-actin cross-linking factor 1"/>
    <property type="match status" value="1"/>
</dbReference>
<evidence type="ECO:0000256" key="19">
    <source>
        <dbReference type="ARBA" id="ARBA00022837"/>
    </source>
</evidence>
<dbReference type="FunFam" id="1.20.58.60:FF:000085">
    <property type="entry name" value="dystonin isoform X2"/>
    <property type="match status" value="1"/>
</dbReference>
<dbReference type="FunFam" id="1.20.58.60:FF:000144">
    <property type="entry name" value="Dystonin"/>
    <property type="match status" value="1"/>
</dbReference>
<feature type="coiled-coil region" evidence="42">
    <location>
        <begin position="4544"/>
        <end position="4582"/>
    </location>
</feature>
<dbReference type="SMART" id="SM00243">
    <property type="entry name" value="GAS2"/>
    <property type="match status" value="1"/>
</dbReference>
<dbReference type="GO" id="GO:0005925">
    <property type="term" value="C:focal adhesion"/>
    <property type="evidence" value="ECO:0007669"/>
    <property type="project" value="TreeGrafter"/>
</dbReference>
<dbReference type="Gene3D" id="1.10.418.10">
    <property type="entry name" value="Calponin-like domain"/>
    <property type="match status" value="2"/>
</dbReference>
<dbReference type="FunFam" id="3.30.920.20:FF:000001">
    <property type="entry name" value="Microtubule-actin cross-linking factor 1"/>
    <property type="match status" value="1"/>
</dbReference>
<dbReference type="FunFam" id="1.20.58.60:FF:000021">
    <property type="entry name" value="Microtubule-actin cross-linking factor 1"/>
    <property type="match status" value="1"/>
</dbReference>
<evidence type="ECO:0000256" key="3">
    <source>
        <dbReference type="ARBA" id="ARBA00004259"/>
    </source>
</evidence>
<keyword evidence="10" id="KW-0963">Cytoplasm</keyword>
<dbReference type="KEGG" id="pcoo:112862754"/>
<evidence type="ECO:0000256" key="4">
    <source>
        <dbReference type="ARBA" id="ARBA00004389"/>
    </source>
</evidence>
<dbReference type="FunFam" id="2.30.30.40:FF:000011">
    <property type="entry name" value="Microtubule-actin cross-linking factor 1"/>
    <property type="match status" value="1"/>
</dbReference>
<dbReference type="FunFam" id="1.20.58.60:FF:000012">
    <property type="entry name" value="Microtubule-actin cross-linking factor 1"/>
    <property type="match status" value="1"/>
</dbReference>
<evidence type="ECO:0000256" key="5">
    <source>
        <dbReference type="ARBA" id="ARBA00004489"/>
    </source>
</evidence>
<dbReference type="FunFam" id="1.20.58.60:FF:000077">
    <property type="entry name" value="dystonin isoform X1"/>
    <property type="match status" value="1"/>
</dbReference>
<evidence type="ECO:0000256" key="13">
    <source>
        <dbReference type="ARBA" id="ARBA00022692"/>
    </source>
</evidence>
<keyword evidence="30" id="KW-0966">Cell projection</keyword>
<dbReference type="FunFam" id="1.20.58.60:FF:000074">
    <property type="entry name" value="dystonin isoform X1"/>
    <property type="match status" value="1"/>
</dbReference>
<dbReference type="GO" id="GO:0005874">
    <property type="term" value="C:microtubule"/>
    <property type="evidence" value="ECO:0007669"/>
    <property type="project" value="UniProtKB-KW"/>
</dbReference>
<keyword evidence="15" id="KW-0479">Metal-binding</keyword>
<evidence type="ECO:0000256" key="2">
    <source>
        <dbReference type="ARBA" id="ARBA00004216"/>
    </source>
</evidence>
<evidence type="ECO:0000256" key="24">
    <source>
        <dbReference type="ARBA" id="ARBA00023136"/>
    </source>
</evidence>
<evidence type="ECO:0000256" key="28">
    <source>
        <dbReference type="ARBA" id="ARBA00023212"/>
    </source>
</evidence>
<feature type="domain" description="EF-hand" evidence="46">
    <location>
        <begin position="5305"/>
        <end position="5340"/>
    </location>
</feature>
<dbReference type="GO" id="GO:0005198">
    <property type="term" value="F:structural molecule activity"/>
    <property type="evidence" value="ECO:0007669"/>
    <property type="project" value="TreeGrafter"/>
</dbReference>
<dbReference type="PANTHER" id="PTHR23169">
    <property type="entry name" value="ENVOPLAKIN"/>
    <property type="match status" value="1"/>
</dbReference>
<comment type="function">
    <text evidence="34">Required for bundling actin filaments around the nucleus.</text>
</comment>
<dbReference type="SUPFAM" id="SSF143575">
    <property type="entry name" value="GAS2 domain-like"/>
    <property type="match status" value="1"/>
</dbReference>
<dbReference type="SUPFAM" id="SSF47576">
    <property type="entry name" value="Calponin-homology domain, CH-domain"/>
    <property type="match status" value="1"/>
</dbReference>
<feature type="coiled-coil region" evidence="42">
    <location>
        <begin position="5027"/>
        <end position="5054"/>
    </location>
</feature>
<evidence type="ECO:0000256" key="38">
    <source>
        <dbReference type="ARBA" id="ARBA00075126"/>
    </source>
</evidence>
<evidence type="ECO:0000256" key="23">
    <source>
        <dbReference type="ARBA" id="ARBA00023054"/>
    </source>
</evidence>
<dbReference type="GO" id="GO:0000226">
    <property type="term" value="P:microtubule cytoskeleton organization"/>
    <property type="evidence" value="ECO:0007669"/>
    <property type="project" value="UniProtKB-ARBA"/>
</dbReference>
<evidence type="ECO:0000256" key="9">
    <source>
        <dbReference type="ARBA" id="ARBA00022475"/>
    </source>
</evidence>
<sequence>MIAAAFLVLLRPYSIQCALFLLLLLLGTIATIVFFCCWHRRLQKGRHPMKSVFSGRSRSRDAVMRSHHFRSEGFRASPRHLRRRAAAAAAARLEESKPVVEVHHQSEQEISVRKRRIKKNSRVQPEFYHSVQGASTRRPSSGNASYRCSMSSSADFSDEDDFSQKSGSASPAPGDTLPWNLPKHERSKRKIHGGSVLDPAERAVLRIADERDKVQKKTFTKWINQHLMKVRKHVNDLYEDLRDGHNLISLLEVLSGDTLPREKGRMRFHRLQNVQIALDYLKRRQVKLVNIRNDDITDGNPKLTLGLIWTIILHFQISDIHVTGESEDMSAKERLLLWTQQATEGYAGIRCENFTTCWRDGKLFNAIIHKYRPDLIDMNTVAVQSNLANLEHAFYVAEKIGVIRLLDPEDVDVSSPDEKSVITYVSSLYDAFPKVPEGGEGIGANDVEVKWIEYQNMVNYLIQWIRHHVTTMSERTFPNNPIELKALYNQYLQFKETEIPPKETEKSKIKRLYKLLEIWIEFGRIKLLQGYHPNDIEKEWGKLIIAMLEREKALRPEVERLEMLQQIANRVQRDSVICEDKLILARNALQSDSKRLESGVQFQNEAEIAGYILECENLLRQHVIDVQILIDGKYYQADQLVQRVAKLRDEIMALRNECSSVYSKGRMLTTEQTKLMISGITQSLNSGFAQTLNPSLNSGLTQGLTPSLTPSSVTSGLSSGLTSRLTPSVTPAYTPGFPSGGLVPSFSSGVEANSLQTLKLMQIRKPLLKSSLLDQNLTEEEINMKFVQDLLNWVDEMQVQLDRTEWGSDLPSVESHLENHKNVHRAIEEFESSLKEAKISEIQMTAPLKLTYAEKLHRLESQYAKLLNTSRNQERHLDTLHNFVTRATNELIWLNEKEEEEVAYDWSERNNNIARKKDYHAELMRELDQKEENIKSVQEIAEQLLSENHPARLTIEAYRAAMQTQWSWVLQLCQCVEQHIKENTAYFEFFNDAKEATDYLKNLKDAIQRKYSCDRSSSIHKLEDLVQESMEEKEELLQYKSTVASLMGRAKTIIQLKPRNPDCPLKTSIPIKAICDYRQIEITIYKDDECVLANNSHRAKWKVISPTGNEAMVPSVCFTVPPPNKEAVDFANRIEQQYQNVLTLWHESHINMKSVVSWHYLINEIDRIRASNVASIKTMLPGEHQQVLSNLQSRFEDFLEDSQESQIFSGSDITQLEKEVNVCKQYYQELLKSAEREEQEESVYNLYISEVRNIRLRLESCEDRLIRQIRTPLERDDLHESVFRITEQEKLKKELERLKDDLGTITNKCEEFFSQAATSASVPTLRSELGVVIQNMNQVYSMSSTYIDKLKTVNLVLKNTQAAEALVKLYETKLCEEEAVIADKNNIENLISTLKQWRSEVDEKREVFHALEDELQKAKAISDEMFKTYKERDLDFDWHKEKADQLVERWQNIHVQIDNRLRDLEGIGKSLKYYRDTYHPLDDWIQQVETTQRKIQENQPENSKTLATQLNQQKMLVSEIEMKQSKMDECQKYAEQYSTTVKDYELQTMTYRAMVDSQQKSPVKRRRMQSSADLIIQEFMDLRTRYTALVTLMTQYIKFAGDSLKRLEEEEKSLEEEKKEHVEKAKELQKWVSNITKTLRDDEKAGKSPFSKQKISSEEISTKKEQLSEALQTMQLFLAKHGDKMTDEERNELEKQVKSLQESYNSFFSESLKQLQESQTLGDTKVEEKIVAERQQEYKEKLQGICDLLTQTENRLIGHQEAFVIGDGTVELKEYQSKQEELQKDMQGSAQALAEIVKNTENFLKENGEKLSQEDKALIEQKLNEAKLKCEQLNLKAEQSKKELDKVVTTAIKEETEKVAAVKQLEESKTKIENLLDWLSNVDKDSERAGMRQRQVIEQNGTHFQEGDGKSAIGEEDEVNGNLLETDVDGQVGTTEENLNQQYQKVKAQHEKIVSQHQAVLMATQSAQTLLEKQGHYLSPEEKEKLQKNMKELKTHYETALAESEKKMKLTHSLQEELEKFDADYSEFEHWLQQSEQELENLEAGADDLSGLMTKLKRQKSFSEDVISHKGDLRYITISGNRVLEAAKSCSRRSGSSKADQDNIDTSATHREVQSKLDHAADRFRSLYSKCNVLGNNLKDLVDKYQHYEDASCGLLSGLQACEVTASKHLSEPIAVDPKNLQRQLEETKALQGQISNQQVAVEKLKKTAEVLLDARGSLLPAKNDIQKTLDDIVGRYDDLSKSVNERNEKLQITLTRSLSVQDGLDEMLDWMGSVESSLKEQGQVPLNSAALQDVISKNIMLEQDIAGRQSSINAMNEKVKKFMETSDPSTASSLQAKMKDLSARFSEASHKHKEKLAKMEELKTKVELFENLSEKLQTFLETKTQALTDTDVPGKDISELSQYMQESTSEFLEHKKDLEVLHSLLKEISSHGLPGDKALVFEKTNNLSKKFKEMEHTIKQKKEAVSSCQEQMDAFQVLVKSLKSWIEETTERVPIVQPSFGAEDLGKSLEETKKLQEKWSSKTPEIQKVNNSGISLCNLISAVTTPAKAITAVKSGGIINGEGAATDTQEILANKGLTSIKKDMTDISHGYEDLGLLLKDKISELNSKLSKLQKAQEESSAMMQWLQKMNKTATKWHQAPTPTDAEAVKTQVEQNKSFEAELKQNVNKVQELKDKLTELLEENPDTPEAPRWKQMLTEIDSKWQELNQLTVDRQQKLEESSNNLTQFQTVEAQLKQWLVEKELMVSVLGPLSIDPNMLNTQRQQVQILLQEFDTRKPQYEQLTAAGQSILSRPGEHPSFHGIVKEQLAAVTQKWDSLTGQLSDRCDWIDQAIIKSTQYQSLLRSLSDKLSDLDNKLITSAAVSTHPDAMNQQLEAAQKMKQELEQEMKQIKVAQALCEDLSALVKEEYLKAELSRQLEGIIKSFKDIEQKTENHVEHLQSACASSHQFQQMSQDFQAWLDTKKEEQNKCPPISAKLDVLESLIKDQKDFSNTLSAQSNIYEKTIAEGENLLLKTQGSEKAALQLQLNSIKTNWDGFNKQVKEREDRVKDSLEKALKYREHVETLRPWIDKCQNNLEEIKFCLDPAETENSVAKLQSLQKEMNQHLGMVELLNNAANSLLSVCEVDKEAVTDENKSLIQKVDMVTEQLHSKKFSLENMAQKFKEFQEVSKEAKRQLQCAKEQLDVYDSLGPQAYSNKYLTVLQTQQKTLQTLKHQVDLVKGLAQDLVVEASDSKGTSDVLLQAETLAQEHSALSQQVDERCSFLETKLQGIGHFQNTIREMFSQFAEFDDELDSMAPVGRDVETLQKQKEDIKAFLKKLEALIASNDNANKTCKRMLAMEETSPDLVGIKRDLEALSKQCNKLLDRAQAREEQVEGTVERLEEFYSKLKEFSTLLQKAEEHEESQGPVGMETETINQQLNVFKVFQKEEIEPLQVQQQDVNWLGQGLIQSAAKSTSTQGLEHDLDDVNARWKTLNKKVAQRAAQLQEALLHCGRFQDALESLLSWMADTEELVANQKPPSAEFKVVKAQIQEQKLLQRLLDDRKSTVEVIKREGEKIAATAEPADKAKILKQLSLLDSRWEALLNKAETRNRQLEGISVVAQQFHETLEPLNEWLTTIEKKLANCEPIGTQASKLEEQIAQHKALEDDIINHNKHLHQAVSIGQSLKVLSSREDKDTVQSKLDSSQVWYIEIQEKSHSRSELLQQALCNAKIFGEDEVELMNWLNEVHDKLSKLSVQDYSPEGLWKQQSELRVLQEDILLRKQNVDQALLNGLELLKQTTGDEVLIIQDKLEAIKARYKDITKLSTDVAKTLEQALQLARRLHSTREELCTWLDKVEVELLSYETQVLTGEAASQAQARQKELKKEAKDSKALLDSLNEVSSALLELVPWRAREGLEKMVAEDNDRYRLVSDTITQKVEEIDAAILRSQQFDQAADAELSWITETEKKLMSLGDIRLEQDQTSAQLQLQKKFTMEILRHKDIIDELVKSGHKIMTTCSEEEKQSMKKKLDKVLKNYDAICQVNSERYLQLERAQSLVNQFWETYEELWPWLTETQRIISQLPAPALEYETLRQQQEEHRQLRELIAEHKPHIDKMNKTGPQLLELSPGEGFSIQEKYVAADTLYSQIKEDVKKRAVALDEAISQSTQFHDKIDQILESLERIVERLRQPPSISAEVEKIKEQISENKNVSVDMEKLQPLYETLKKRGEEMIARSEGTDKDISAKAVQDKLDQMVFIWENIHTLVEEREAKLLDVMELAEKFWCDHMSLVVTTKDTQDFIRDLEDPGIDPSVVKQQQEAAEAIKEEIDGLQEELDIVVNLGSELIAACGEPDKPIVKKSIDELNSAWDSLNKAWKDRVDKLEEAMQAAVQYQDGLQAIFDWVDIAGGKLASMSPIGTDLETVKQQIEELKQFKSEAYQQQIEMERLNHQAELLLKKVTEESDKHTVQDPLMELKLIWDSLDERIINRQHKLEGALLALGQFQHALDELLAWLTHTEGLLSEQKPVGGDPKAIEIELAKHHVLQNDVLAHQSTVEAVNKAGNDLIASSAGEEASNLQNKLEILNQRWQNVLEKTEQRKQQLDGALRQAKGFHGEIEDLQQWLTDTERHLLASKPLGGLPETAREQLNAHLEICAAFDVKEETYKSLMQKGQQMLARCPKSAETIDQDINNLKEKWESVETKLNERKTKLEEALNLAMEFHNSLQDFINWLTQAEQTLNVASRPSLILDTVLFQIDEHKVFANEVNSHREQIIELDKTGTHLKYFSQKQDVVLIKNLLISVQSRWEKVVQRLVERGRSLDDARKRAKQVNFSKLVNKSVLGTKEFQKSLGAKHSVYDTTNRTGRSLKEKTSLADDNLKLDDMLSELRDKWDTICGKSVERQNKLEEALLFSGQFTDALQALIDWLYRVEPQLAEDQPVHGDIDLVMNLIDNHKAFQKELGKRTSSVQALKRSARELIEGSRDDSSWVKVQMQELSTRWETVCALSISKQTRLEAALRQAEEFHSVVHALLEWLAEAEQTLRFHGALPDDEDALRTLIDQHKEFMKKLEEKRAALNKATSMGDAVLAMCHPDSITTIKHWITIIRARFEEVLAWAKQHQQRLASALAGLIAKQELLEALLAWLQWAETTLSDKDKEVIPQEIEEVKALIAEHQTFMEEMTRKQPDVDKVTKTYKRRAADPASLQSHIPVLDKGRAGRKRFPASSLYPSGSQTQIETKNPRVNLLVSKWQQVWLLALERRRKLNDALDRLEELREFANFDFDIWRKKYMRWMNHKKSRVMDFFRRIDKDQDGKITRQEFIDGILSSKFPTSRLEMSAVADIFDRDGDGYIDYYEFVAALHPNKDAYKPVTDADKIEDEVTRQVAKCKCAKRFQVEQIGDNKYRFFLGNQFGDSQQLRLVRILRSTVMVRVGGGWMALDEFLVKNDPCRAKGRTNMELREKFILADGASQGMAAFRPRGRRSRPSSRGASPNRSTSVSSQAGQAASPQVPATSTPKILHPLTRNYGKPWLTNSKMSTPCKPAECSDFSVPSAEGTPIQGSKLRLPGYLSGKGFHSGDDSGLITTAAARVRTQFADPKKTPSRPGSRAGSKAGSRASSRRGSDASDFDISEIQSVCSDVETVPQTHRPTPRAGSRPSTAKPSKIPTPQRKSPASKLDKSSKR</sequence>
<feature type="region of interest" description="Disordered" evidence="43">
    <location>
        <begin position="5514"/>
        <end position="5533"/>
    </location>
</feature>
<feature type="coiled-coil region" evidence="42">
    <location>
        <begin position="913"/>
        <end position="947"/>
    </location>
</feature>
<evidence type="ECO:0000256" key="43">
    <source>
        <dbReference type="SAM" id="MobiDB-lite"/>
    </source>
</evidence>
<dbReference type="GO" id="GO:0005886">
    <property type="term" value="C:plasma membrane"/>
    <property type="evidence" value="ECO:0007669"/>
    <property type="project" value="UniProtKB-SubCell"/>
</dbReference>
<evidence type="ECO:0000256" key="31">
    <source>
        <dbReference type="ARBA" id="ARBA00023288"/>
    </source>
</evidence>
<dbReference type="GO" id="GO:0042803">
    <property type="term" value="F:protein homodimerization activity"/>
    <property type="evidence" value="ECO:0007669"/>
    <property type="project" value="UniProtKB-ARBA"/>
</dbReference>
<dbReference type="FunFam" id="1.20.58.60:FF:000111">
    <property type="entry name" value="dystonin isoform X1"/>
    <property type="match status" value="1"/>
</dbReference>
<evidence type="ECO:0000256" key="33">
    <source>
        <dbReference type="ARBA" id="ARBA00055817"/>
    </source>
</evidence>
<evidence type="ECO:0000256" key="21">
    <source>
        <dbReference type="ARBA" id="ARBA00022889"/>
    </source>
</evidence>
<keyword evidence="28" id="KW-0206">Cytoskeleton</keyword>
<feature type="coiled-coil region" evidence="42">
    <location>
        <begin position="2032"/>
        <end position="2059"/>
    </location>
</feature>
<accession>A0A6P6I105</accession>
<dbReference type="InterPro" id="IPR001452">
    <property type="entry name" value="SH3_domain"/>
</dbReference>
<evidence type="ECO:0000313" key="49">
    <source>
        <dbReference type="RefSeq" id="XP_025781775.1"/>
    </source>
</evidence>
<dbReference type="InterPro" id="IPR003108">
    <property type="entry name" value="GAR_dom"/>
</dbReference>
<keyword evidence="18" id="KW-0256">Endoplasmic reticulum</keyword>
<dbReference type="FunFam" id="1.20.58.60:FF:000060">
    <property type="entry name" value="dystonin isoform X2"/>
    <property type="match status" value="1"/>
</dbReference>
<proteinExistence type="predicted"/>
<dbReference type="Pfam" id="PF00307">
    <property type="entry name" value="CH"/>
    <property type="match status" value="2"/>
</dbReference>
<feature type="domain" description="Calponin-homology (CH)" evidence="45">
    <location>
        <begin position="329"/>
        <end position="433"/>
    </location>
</feature>
<keyword evidence="27" id="KW-0009">Actin-binding</keyword>
<evidence type="ECO:0000256" key="8">
    <source>
        <dbReference type="ARBA" id="ARBA00022443"/>
    </source>
</evidence>
<keyword evidence="16" id="KW-0677">Repeat</keyword>
<keyword evidence="48" id="KW-1185">Reference proteome</keyword>
<dbReference type="GO" id="GO:0005635">
    <property type="term" value="C:nuclear envelope"/>
    <property type="evidence" value="ECO:0007669"/>
    <property type="project" value="UniProtKB-SubCell"/>
</dbReference>
<dbReference type="InterPro" id="IPR043197">
    <property type="entry name" value="Plakin"/>
</dbReference>
<dbReference type="GO" id="GO:0005789">
    <property type="term" value="C:endoplasmic reticulum membrane"/>
    <property type="evidence" value="ECO:0007669"/>
    <property type="project" value="UniProtKB-SubCell"/>
</dbReference>
<feature type="coiled-coil region" evidence="42">
    <location>
        <begin position="3853"/>
        <end position="3880"/>
    </location>
</feature>
<dbReference type="RefSeq" id="XP_025781775.1">
    <property type="nucleotide sequence ID" value="XM_025925990.1"/>
</dbReference>
<dbReference type="GO" id="GO:0005938">
    <property type="term" value="C:cell cortex"/>
    <property type="evidence" value="ECO:0007669"/>
    <property type="project" value="UniProtKB-SubCell"/>
</dbReference>
<dbReference type="InterPro" id="IPR036534">
    <property type="entry name" value="GAR_dom_sf"/>
</dbReference>
<feature type="coiled-coil region" evidence="42">
    <location>
        <begin position="3095"/>
        <end position="3189"/>
    </location>
</feature>
<feature type="region of interest" description="Disordered" evidence="43">
    <location>
        <begin position="121"/>
        <end position="191"/>
    </location>
</feature>
<dbReference type="Gene3D" id="3.30.920.20">
    <property type="entry name" value="Gas2-like domain"/>
    <property type="match status" value="1"/>
</dbReference>
<feature type="compositionally biased region" description="Low complexity" evidence="43">
    <location>
        <begin position="5575"/>
        <end position="5589"/>
    </location>
</feature>
<evidence type="ECO:0000256" key="40">
    <source>
        <dbReference type="ARBA" id="ARBA00077918"/>
    </source>
</evidence>
<feature type="domain" description="GAR" evidence="47">
    <location>
        <begin position="5345"/>
        <end position="5423"/>
    </location>
</feature>
<evidence type="ECO:0000256" key="39">
    <source>
        <dbReference type="ARBA" id="ARBA00077378"/>
    </source>
</evidence>
<dbReference type="GO" id="GO:0045104">
    <property type="term" value="P:intermediate filament cytoskeleton organization"/>
    <property type="evidence" value="ECO:0007669"/>
    <property type="project" value="InterPro"/>
</dbReference>
<evidence type="ECO:0000256" key="16">
    <source>
        <dbReference type="ARBA" id="ARBA00022737"/>
    </source>
</evidence>
<dbReference type="InterPro" id="IPR049538">
    <property type="entry name" value="PCN-like_spectrin-like_rpt"/>
</dbReference>
<dbReference type="GO" id="GO:0005882">
    <property type="term" value="C:intermediate filament"/>
    <property type="evidence" value="ECO:0007669"/>
    <property type="project" value="UniProtKB-KW"/>
</dbReference>
<dbReference type="CDD" id="cd00176">
    <property type="entry name" value="SPEC"/>
    <property type="match status" value="15"/>
</dbReference>
<evidence type="ECO:0000256" key="6">
    <source>
        <dbReference type="ARBA" id="ARBA00004529"/>
    </source>
</evidence>
<dbReference type="InterPro" id="IPR018247">
    <property type="entry name" value="EF_Hand_1_Ca_BS"/>
</dbReference>
<dbReference type="GO" id="GO:0003779">
    <property type="term" value="F:actin binding"/>
    <property type="evidence" value="ECO:0007669"/>
    <property type="project" value="UniProtKB-KW"/>
</dbReference>
<evidence type="ECO:0000256" key="34">
    <source>
        <dbReference type="ARBA" id="ARBA00057123"/>
    </source>
</evidence>
<evidence type="ECO:0000256" key="41">
    <source>
        <dbReference type="PROSITE-ProRule" id="PRU00192"/>
    </source>
</evidence>
<keyword evidence="22" id="KW-0965">Cell junction</keyword>
<feature type="coiled-coil region" evidence="42">
    <location>
        <begin position="1387"/>
        <end position="1421"/>
    </location>
</feature>
<dbReference type="FunFam" id="1.20.58.60:FF:000027">
    <property type="entry name" value="Microtubule-actin cross-linking factor 1"/>
    <property type="match status" value="1"/>
</dbReference>
<keyword evidence="12" id="KW-0597">Phosphoprotein</keyword>
<evidence type="ECO:0000256" key="27">
    <source>
        <dbReference type="ARBA" id="ARBA00023203"/>
    </source>
</evidence>
<dbReference type="SMART" id="SM00033">
    <property type="entry name" value="CH"/>
    <property type="match status" value="2"/>
</dbReference>
<dbReference type="CTD" id="667"/>
<evidence type="ECO:0000256" key="14">
    <source>
        <dbReference type="ARBA" id="ARBA00022701"/>
    </source>
</evidence>
<keyword evidence="8 41" id="KW-0728">SH3 domain</keyword>
<keyword evidence="31" id="KW-0449">Lipoprotein</keyword>
<dbReference type="SMART" id="SM00150">
    <property type="entry name" value="SPEC"/>
    <property type="match status" value="31"/>
</dbReference>
<dbReference type="GO" id="GO:0031673">
    <property type="term" value="C:H zone"/>
    <property type="evidence" value="ECO:0007669"/>
    <property type="project" value="UniProtKB-SubCell"/>
</dbReference>
<feature type="region of interest" description="Disordered" evidence="43">
    <location>
        <begin position="2089"/>
        <end position="2111"/>
    </location>
</feature>
<evidence type="ECO:0000256" key="37">
    <source>
        <dbReference type="ARBA" id="ARBA00072808"/>
    </source>
</evidence>
<dbReference type="Gene3D" id="2.30.30.40">
    <property type="entry name" value="SH3 Domains"/>
    <property type="match status" value="1"/>
</dbReference>
<gene>
    <name evidence="49" type="primary">DST</name>
</gene>
<dbReference type="GO" id="GO:0001725">
    <property type="term" value="C:stress fiber"/>
    <property type="evidence" value="ECO:0007669"/>
    <property type="project" value="UniProtKB-SubCell"/>
</dbReference>
<dbReference type="FunFam" id="1.20.58.60:FF:000098">
    <property type="entry name" value="dystonin isoform X3"/>
    <property type="match status" value="1"/>
</dbReference>
<dbReference type="SMART" id="SM00054">
    <property type="entry name" value="EFh"/>
    <property type="match status" value="2"/>
</dbReference>
<keyword evidence="26" id="KW-0514">Muscle protein</keyword>
<dbReference type="InterPro" id="IPR001589">
    <property type="entry name" value="Actinin_actin-bd_CS"/>
</dbReference>
<dbReference type="GO" id="GO:0007155">
    <property type="term" value="P:cell adhesion"/>
    <property type="evidence" value="ECO:0007669"/>
    <property type="project" value="UniProtKB-KW"/>
</dbReference>
<keyword evidence="29" id="KW-0539">Nucleus</keyword>
<dbReference type="GO" id="GO:0030056">
    <property type="term" value="C:hemidesmosome"/>
    <property type="evidence" value="ECO:0007669"/>
    <property type="project" value="UniProtKB-SubCell"/>
</dbReference>
<feature type="compositionally biased region" description="Polar residues" evidence="43">
    <location>
        <begin position="5604"/>
        <end position="5620"/>
    </location>
</feature>
<dbReference type="FunFam" id="1.20.58.60:FF:000014">
    <property type="entry name" value="microtubule-actin cross-linking factor 1"/>
    <property type="match status" value="1"/>
</dbReference>
<dbReference type="PROSITE" id="PS50222">
    <property type="entry name" value="EF_HAND_2"/>
    <property type="match status" value="2"/>
</dbReference>
<dbReference type="FunFam" id="1.20.58.60:FF:000009">
    <property type="entry name" value="dystonin isoform X1"/>
    <property type="match status" value="1"/>
</dbReference>
<dbReference type="FunFam" id="1.10.418.10:FF:000017">
    <property type="entry name" value="Microtubule-actin cross-linking factor 1"/>
    <property type="match status" value="1"/>
</dbReference>
<feature type="region of interest" description="Disordered" evidence="43">
    <location>
        <begin position="5564"/>
        <end position="5655"/>
    </location>
</feature>
<dbReference type="GO" id="GO:0042060">
    <property type="term" value="P:wound healing"/>
    <property type="evidence" value="ECO:0007669"/>
    <property type="project" value="TreeGrafter"/>
</dbReference>
<dbReference type="InterPro" id="IPR018159">
    <property type="entry name" value="Spectrin/alpha-actinin"/>
</dbReference>
<dbReference type="PROSITE" id="PS51460">
    <property type="entry name" value="GAR"/>
    <property type="match status" value="1"/>
</dbReference>
<dbReference type="CDD" id="cd21236">
    <property type="entry name" value="CH_DYST_rpt1"/>
    <property type="match status" value="1"/>
</dbReference>
<dbReference type="FunFam" id="1.20.58.60:FF:000022">
    <property type="entry name" value="Microtubule-actin cross-linking factor 1"/>
    <property type="match status" value="1"/>
</dbReference>
<dbReference type="InterPro" id="IPR001715">
    <property type="entry name" value="CH_dom"/>
</dbReference>
<dbReference type="FunFam" id="1.20.58.60:FF:000010">
    <property type="entry name" value="plectin isoform X2"/>
    <property type="match status" value="1"/>
</dbReference>
<comment type="subcellular location">
    <subcellularLocation>
        <location evidence="35">Cell junction</location>
        <location evidence="35">Hemidesmosome</location>
    </subcellularLocation>
    <subcellularLocation>
        <location evidence="1">Cell membrane</location>
        <topology evidence="1">Lipid-anchor</topology>
    </subcellularLocation>
    <subcellularLocation>
        <location evidence="5">Cell projection</location>
        <location evidence="5">Axon</location>
    </subcellularLocation>
    <subcellularLocation>
        <location evidence="7">Cytoplasm</location>
        <location evidence="7">Cell cortex</location>
    </subcellularLocation>
    <subcellularLocation>
        <location evidence="6">Cytoplasm</location>
        <location evidence="6">Cytoskeleton</location>
        <location evidence="6">Stress fiber</location>
    </subcellularLocation>
    <subcellularLocation>
        <location evidence="36">Cytoplasm</location>
        <location evidence="36">Myofibril</location>
        <location evidence="36">Sarcomere</location>
        <location evidence="36">H zone</location>
    </subcellularLocation>
    <subcellularLocation>
        <location evidence="2">Cytoplasm</location>
        <location evidence="2">Myofibril</location>
        <location evidence="2">Sarcomere</location>
        <location evidence="2">Z line</location>
    </subcellularLocation>
    <subcellularLocation>
        <location evidence="4">Endoplasmic reticulum membrane</location>
        <topology evidence="4">Single-pass membrane protein</topology>
    </subcellularLocation>
    <subcellularLocation>
        <location evidence="3">Nucleus envelope</location>
    </subcellularLocation>
</comment>
<evidence type="ECO:0000256" key="12">
    <source>
        <dbReference type="ARBA" id="ARBA00022553"/>
    </source>
</evidence>
<organism evidence="48 49">
    <name type="scientific">Puma concolor</name>
    <name type="common">Mountain lion</name>
    <name type="synonym">Felis concolor</name>
    <dbReference type="NCBI Taxonomy" id="9696"/>
    <lineage>
        <taxon>Eukaryota</taxon>
        <taxon>Metazoa</taxon>
        <taxon>Chordata</taxon>
        <taxon>Craniata</taxon>
        <taxon>Vertebrata</taxon>
        <taxon>Euteleostomi</taxon>
        <taxon>Mammalia</taxon>
        <taxon>Eutheria</taxon>
        <taxon>Laurasiatheria</taxon>
        <taxon>Carnivora</taxon>
        <taxon>Feliformia</taxon>
        <taxon>Felidae</taxon>
        <taxon>Felinae</taxon>
        <taxon>Puma</taxon>
    </lineage>
</organism>
<dbReference type="Pfam" id="PF17902">
    <property type="entry name" value="SH3_10"/>
    <property type="match status" value="1"/>
</dbReference>
<evidence type="ECO:0000256" key="32">
    <source>
        <dbReference type="ARBA" id="ARBA00054620"/>
    </source>
</evidence>
<dbReference type="PROSITE" id="PS00018">
    <property type="entry name" value="EF_HAND_1"/>
    <property type="match status" value="2"/>
</dbReference>
<evidence type="ECO:0000256" key="1">
    <source>
        <dbReference type="ARBA" id="ARBA00004193"/>
    </source>
</evidence>
<keyword evidence="20" id="KW-0832">Ubl conjugation</keyword>
<dbReference type="Gene3D" id="1.20.58.60">
    <property type="match status" value="30"/>
</dbReference>
<feature type="coiled-coil region" evidence="42">
    <location>
        <begin position="4292"/>
        <end position="4319"/>
    </location>
</feature>
<evidence type="ECO:0000256" key="36">
    <source>
        <dbReference type="ARBA" id="ARBA00060430"/>
    </source>
</evidence>
<evidence type="ECO:0000256" key="26">
    <source>
        <dbReference type="ARBA" id="ARBA00023179"/>
    </source>
</evidence>
<dbReference type="InterPro" id="IPR041615">
    <property type="entry name" value="Desmoplakin_SH3"/>
</dbReference>
<feature type="coiled-coil region" evidence="42">
    <location>
        <begin position="1683"/>
        <end position="1710"/>
    </location>
</feature>
<dbReference type="FunFam" id="1.20.58.60:FF:000008">
    <property type="entry name" value="microtubule-actin cross-linking factor 1"/>
    <property type="match status" value="2"/>
</dbReference>
<evidence type="ECO:0000313" key="48">
    <source>
        <dbReference type="Proteomes" id="UP000515131"/>
    </source>
</evidence>
<evidence type="ECO:0000256" key="18">
    <source>
        <dbReference type="ARBA" id="ARBA00022824"/>
    </source>
</evidence>
<evidence type="ECO:0000256" key="15">
    <source>
        <dbReference type="ARBA" id="ARBA00022723"/>
    </source>
</evidence>
<evidence type="ECO:0000256" key="17">
    <source>
        <dbReference type="ARBA" id="ARBA00022754"/>
    </source>
</evidence>
<dbReference type="FunFam" id="1.20.58.60:FF:000093">
    <property type="entry name" value="dystonin isoform X1"/>
    <property type="match status" value="1"/>
</dbReference>
<dbReference type="GO" id="GO:0030018">
    <property type="term" value="C:Z disc"/>
    <property type="evidence" value="ECO:0007669"/>
    <property type="project" value="UniProtKB-SubCell"/>
</dbReference>
<keyword evidence="13" id="KW-0812">Transmembrane</keyword>
<dbReference type="FunFam" id="1.20.58.60:FF:000069">
    <property type="entry name" value="dystonin isoform X2"/>
    <property type="match status" value="1"/>
</dbReference>
<feature type="coiled-coil region" evidence="42">
    <location>
        <begin position="3302"/>
        <end position="3401"/>
    </location>
</feature>
<dbReference type="FunFam" id="1.20.58.60:FF:000185">
    <property type="entry name" value="Dystonin"/>
    <property type="match status" value="1"/>
</dbReference>
<dbReference type="Pfam" id="PF02187">
    <property type="entry name" value="GAS2"/>
    <property type="match status" value="1"/>
</dbReference>
<evidence type="ECO:0000256" key="42">
    <source>
        <dbReference type="SAM" id="Coils"/>
    </source>
</evidence>
<dbReference type="Pfam" id="PF00435">
    <property type="entry name" value="Spectrin"/>
    <property type="match status" value="21"/>
</dbReference>
<dbReference type="InterPro" id="IPR041573">
    <property type="entry name" value="Desmoplakin_Spectrin-like"/>
</dbReference>
<evidence type="ECO:0000256" key="30">
    <source>
        <dbReference type="ARBA" id="ARBA00023273"/>
    </source>
</evidence>
<dbReference type="PROSITE" id="PS50021">
    <property type="entry name" value="CH"/>
    <property type="match status" value="2"/>
</dbReference>
<dbReference type="FunFam" id="1.20.58.60:FF:000016">
    <property type="entry name" value="Microtubule-actin cross-linking factor 1"/>
    <property type="match status" value="1"/>
</dbReference>
<dbReference type="Gene3D" id="1.10.238.10">
    <property type="entry name" value="EF-hand"/>
    <property type="match status" value="1"/>
</dbReference>
<dbReference type="GeneID" id="112862754"/>
<dbReference type="SUPFAM" id="SSF46966">
    <property type="entry name" value="Spectrin repeat"/>
    <property type="match status" value="28"/>
</dbReference>
<dbReference type="InterPro" id="IPR011992">
    <property type="entry name" value="EF-hand-dom_pair"/>
</dbReference>
<feature type="compositionally biased region" description="Polar residues" evidence="43">
    <location>
        <begin position="5469"/>
        <end position="5489"/>
    </location>
</feature>
<keyword evidence="17" id="KW-0403">Intermediate filament</keyword>
<keyword evidence="25" id="KW-0564">Palmitate</keyword>
<evidence type="ECO:0000256" key="10">
    <source>
        <dbReference type="ARBA" id="ARBA00022490"/>
    </source>
</evidence>
<dbReference type="CDD" id="cd00051">
    <property type="entry name" value="EFh"/>
    <property type="match status" value="1"/>
</dbReference>
<dbReference type="GO" id="GO:0005509">
    <property type="term" value="F:calcium ion binding"/>
    <property type="evidence" value="ECO:0007669"/>
    <property type="project" value="InterPro"/>
</dbReference>
<evidence type="ECO:0000256" key="25">
    <source>
        <dbReference type="ARBA" id="ARBA00023139"/>
    </source>
</evidence>
<feature type="coiled-coil region" evidence="42">
    <location>
        <begin position="1597"/>
        <end position="1627"/>
    </location>
</feature>
<dbReference type="FunFam" id="1.20.58.60:FF:000121">
    <property type="entry name" value="dystonin isoform X1"/>
    <property type="match status" value="1"/>
</dbReference>
<evidence type="ECO:0000256" key="22">
    <source>
        <dbReference type="ARBA" id="ARBA00022949"/>
    </source>
</evidence>
<dbReference type="CDD" id="cd21239">
    <property type="entry name" value="CH_DYST_rpt2"/>
    <property type="match status" value="1"/>
</dbReference>
<dbReference type="InterPro" id="IPR002017">
    <property type="entry name" value="Spectrin_repeat"/>
</dbReference>
<dbReference type="PANTHER" id="PTHR23169:SF24">
    <property type="entry name" value="DYSTONIN"/>
    <property type="match status" value="1"/>
</dbReference>
<keyword evidence="24" id="KW-0472">Membrane</keyword>
<feature type="domain" description="EF-hand" evidence="46">
    <location>
        <begin position="5269"/>
        <end position="5304"/>
    </location>
</feature>
<dbReference type="Pfam" id="PF21019">
    <property type="entry name" value="Spectrin_3"/>
    <property type="match status" value="1"/>
</dbReference>
<evidence type="ECO:0000259" key="46">
    <source>
        <dbReference type="PROSITE" id="PS50222"/>
    </source>
</evidence>
<name>A0A6P6I105_PUMCO</name>
<evidence type="ECO:0000256" key="7">
    <source>
        <dbReference type="ARBA" id="ARBA00004544"/>
    </source>
</evidence>
<feature type="coiled-coil region" evidence="42">
    <location>
        <begin position="2656"/>
        <end position="2683"/>
    </location>
</feature>
<dbReference type="FunFam" id="1.20.58.60:FF:000031">
    <property type="entry name" value="Microtubule-actin cross-linking factor 1"/>
    <property type="match status" value="1"/>
</dbReference>
<feature type="coiled-coil region" evidence="42">
    <location>
        <begin position="1816"/>
        <end position="1850"/>
    </location>
</feature>
<dbReference type="SUPFAM" id="SSF47473">
    <property type="entry name" value="EF-hand"/>
    <property type="match status" value="1"/>
</dbReference>
<feature type="coiled-coil region" evidence="42">
    <location>
        <begin position="2867"/>
        <end position="2931"/>
    </location>
</feature>
<keyword evidence="14" id="KW-0493">Microtubule</keyword>
<dbReference type="PROSITE" id="PS00020">
    <property type="entry name" value="ACTININ_2"/>
    <property type="match status" value="1"/>
</dbReference>
<dbReference type="FunFam" id="1.10.238.10:FF:000013">
    <property type="entry name" value="Microtubule-actin cross-linking factor 1"/>
    <property type="match status" value="1"/>
</dbReference>
<feature type="coiled-coil region" evidence="42">
    <location>
        <begin position="2445"/>
        <end position="2472"/>
    </location>
</feature>
<evidence type="ECO:0000256" key="35">
    <source>
        <dbReference type="ARBA" id="ARBA00060371"/>
    </source>
</evidence>
<dbReference type="GO" id="GO:0030424">
    <property type="term" value="C:axon"/>
    <property type="evidence" value="ECO:0007669"/>
    <property type="project" value="UniProtKB-SubCell"/>
</dbReference>
<keyword evidence="9" id="KW-1003">Cell membrane</keyword>
<feature type="domain" description="Calponin-homology (CH)" evidence="45">
    <location>
        <begin position="213"/>
        <end position="316"/>
    </location>
</feature>
<feature type="coiled-coil region" evidence="42">
    <location>
        <begin position="4398"/>
        <end position="4442"/>
    </location>
</feature>
<dbReference type="FunFam" id="1.20.58.60:FF:000094">
    <property type="entry name" value="dystonin isoform X2"/>
    <property type="match status" value="1"/>
</dbReference>
<keyword evidence="11" id="KW-1017">Isopeptide bond</keyword>
<dbReference type="Pfam" id="PF21097">
    <property type="entry name" value="SR_plectin_7"/>
    <property type="match status" value="1"/>
</dbReference>
<dbReference type="FunFam" id="1.20.58.60:FF:000025">
    <property type="entry name" value="microtubule-actin cross-linking factor 1"/>
    <property type="match status" value="1"/>
</dbReference>
<evidence type="ECO:0000256" key="11">
    <source>
        <dbReference type="ARBA" id="ARBA00022499"/>
    </source>
</evidence>
<dbReference type="GO" id="GO:0031581">
    <property type="term" value="P:hemidesmosome assembly"/>
    <property type="evidence" value="ECO:0007669"/>
    <property type="project" value="TreeGrafter"/>
</dbReference>
<keyword evidence="19" id="KW-0106">Calcium</keyword>
<reference evidence="49" key="1">
    <citation type="submission" date="2025-08" db="UniProtKB">
        <authorList>
            <consortium name="RefSeq"/>
        </authorList>
    </citation>
    <scope>IDENTIFICATION</scope>
    <source>
        <tissue evidence="49">Blood</tissue>
    </source>
</reference>
<dbReference type="GO" id="GO:0008017">
    <property type="term" value="F:microtubule binding"/>
    <property type="evidence" value="ECO:0007669"/>
    <property type="project" value="InterPro"/>
</dbReference>
<dbReference type="PROSITE" id="PS00019">
    <property type="entry name" value="ACTININ_1"/>
    <property type="match status" value="1"/>
</dbReference>
<feature type="compositionally biased region" description="Polar residues" evidence="43">
    <location>
        <begin position="132"/>
        <end position="148"/>
    </location>
</feature>
<keyword evidence="23 42" id="KW-0175">Coiled coil</keyword>
<dbReference type="FunFam" id="1.20.58.60:FF:000001">
    <property type="entry name" value="Microtubule-actin cross-linking factor 1"/>
    <property type="match status" value="3"/>
</dbReference>
<dbReference type="InterPro" id="IPR036872">
    <property type="entry name" value="CH_dom_sf"/>
</dbReference>